<comment type="catalytic activity">
    <reaction evidence="9">
        <text>D-ribose + ATP = D-ribose 5-phosphate + ADP + H(+)</text>
        <dbReference type="Rhea" id="RHEA:13697"/>
        <dbReference type="ChEBI" id="CHEBI:15378"/>
        <dbReference type="ChEBI" id="CHEBI:30616"/>
        <dbReference type="ChEBI" id="CHEBI:47013"/>
        <dbReference type="ChEBI" id="CHEBI:78346"/>
        <dbReference type="ChEBI" id="CHEBI:456216"/>
        <dbReference type="EC" id="2.7.1.15"/>
    </reaction>
</comment>
<comment type="function">
    <text evidence="9">Catalyzes the phosphorylation of ribose at O-5 in a reaction requiring ATP and magnesium. The resulting D-ribose-5-phosphate can then be used either for sythesis of nucleotides, histidine, and tryptophan, or as a component of the pentose phosphate pathway.</text>
</comment>
<dbReference type="GO" id="GO:0004747">
    <property type="term" value="F:ribokinase activity"/>
    <property type="evidence" value="ECO:0007669"/>
    <property type="project" value="UniProtKB-UniRule"/>
</dbReference>
<evidence type="ECO:0000256" key="6">
    <source>
        <dbReference type="ARBA" id="ARBA00022842"/>
    </source>
</evidence>
<feature type="active site" description="Proton acceptor" evidence="9">
    <location>
        <position position="243"/>
    </location>
</feature>
<keyword evidence="8 9" id="KW-0119">Carbohydrate metabolism</keyword>
<dbReference type="PRINTS" id="PR00990">
    <property type="entry name" value="RIBOKINASE"/>
</dbReference>
<evidence type="ECO:0000256" key="4">
    <source>
        <dbReference type="ARBA" id="ARBA00022777"/>
    </source>
</evidence>
<reference evidence="11" key="2">
    <citation type="submission" date="2021-04" db="EMBL/GenBank/DDBJ databases">
        <authorList>
            <person name="Gilroy R."/>
        </authorList>
    </citation>
    <scope>NUCLEOTIDE SEQUENCE</scope>
    <source>
        <strain evidence="11">CHK191-13928</strain>
    </source>
</reference>
<dbReference type="GO" id="GO:0005524">
    <property type="term" value="F:ATP binding"/>
    <property type="evidence" value="ECO:0007669"/>
    <property type="project" value="UniProtKB-UniRule"/>
</dbReference>
<evidence type="ECO:0000256" key="1">
    <source>
        <dbReference type="ARBA" id="ARBA00022679"/>
    </source>
</evidence>
<dbReference type="PANTHER" id="PTHR10584:SF166">
    <property type="entry name" value="RIBOKINASE"/>
    <property type="match status" value="1"/>
</dbReference>
<evidence type="ECO:0000313" key="11">
    <source>
        <dbReference type="EMBL" id="HIX66536.1"/>
    </source>
</evidence>
<dbReference type="InterPro" id="IPR011877">
    <property type="entry name" value="Ribokinase"/>
</dbReference>
<keyword evidence="3 9" id="KW-0547">Nucleotide-binding</keyword>
<gene>
    <name evidence="9" type="primary">rbsK</name>
    <name evidence="11" type="ORF">H9735_00245</name>
</gene>
<feature type="binding site" evidence="9">
    <location>
        <position position="237"/>
    </location>
    <ligand>
        <name>K(+)</name>
        <dbReference type="ChEBI" id="CHEBI:29103"/>
    </ligand>
</feature>
<keyword evidence="1 9" id="KW-0808">Transferase</keyword>
<dbReference type="GO" id="GO:0019303">
    <property type="term" value="P:D-ribose catabolic process"/>
    <property type="evidence" value="ECO:0007669"/>
    <property type="project" value="UniProtKB-UniRule"/>
</dbReference>
<keyword evidence="4 9" id="KW-0418">Kinase</keyword>
<dbReference type="AlphaFoldDB" id="A0A9D2B840"/>
<comment type="subcellular location">
    <subcellularLocation>
        <location evidence="9">Cytoplasm</location>
    </subcellularLocation>
</comment>
<keyword evidence="6 9" id="KW-0460">Magnesium</keyword>
<dbReference type="InterPro" id="IPR002139">
    <property type="entry name" value="Ribo/fructo_kinase"/>
</dbReference>
<dbReference type="HAMAP" id="MF_01987">
    <property type="entry name" value="Ribokinase"/>
    <property type="match status" value="1"/>
</dbReference>
<dbReference type="GO" id="GO:0005737">
    <property type="term" value="C:cytoplasm"/>
    <property type="evidence" value="ECO:0007669"/>
    <property type="project" value="UniProtKB-SubCell"/>
</dbReference>
<feature type="binding site" evidence="9">
    <location>
        <begin position="211"/>
        <end position="216"/>
    </location>
    <ligand>
        <name>ATP</name>
        <dbReference type="ChEBI" id="CHEBI:30616"/>
    </ligand>
</feature>
<dbReference type="InterPro" id="IPR011611">
    <property type="entry name" value="PfkB_dom"/>
</dbReference>
<evidence type="ECO:0000256" key="2">
    <source>
        <dbReference type="ARBA" id="ARBA00022723"/>
    </source>
</evidence>
<feature type="binding site" evidence="9">
    <location>
        <begin position="10"/>
        <end position="12"/>
    </location>
    <ligand>
        <name>substrate</name>
    </ligand>
</feature>
<evidence type="ECO:0000313" key="12">
    <source>
        <dbReference type="Proteomes" id="UP000886721"/>
    </source>
</evidence>
<feature type="binding site" evidence="9">
    <location>
        <position position="276"/>
    </location>
    <ligand>
        <name>K(+)</name>
        <dbReference type="ChEBI" id="CHEBI:29103"/>
    </ligand>
</feature>
<feature type="binding site" evidence="9">
    <location>
        <begin position="242"/>
        <end position="243"/>
    </location>
    <ligand>
        <name>ATP</name>
        <dbReference type="ChEBI" id="CHEBI:30616"/>
    </ligand>
</feature>
<feature type="binding site" evidence="9">
    <location>
        <position position="282"/>
    </location>
    <ligand>
        <name>K(+)</name>
        <dbReference type="ChEBI" id="CHEBI:29103"/>
    </ligand>
</feature>
<evidence type="ECO:0000256" key="8">
    <source>
        <dbReference type="ARBA" id="ARBA00023277"/>
    </source>
</evidence>
<dbReference type="PANTHER" id="PTHR10584">
    <property type="entry name" value="SUGAR KINASE"/>
    <property type="match status" value="1"/>
</dbReference>
<comment type="cofactor">
    <cofactor evidence="9">
        <name>Mg(2+)</name>
        <dbReference type="ChEBI" id="CHEBI:18420"/>
    </cofactor>
    <text evidence="9">Requires a divalent cation, most likely magnesium in vivo, as an electrophilic catalyst to aid phosphoryl group transfer. It is the chelate of the metal and the nucleotide that is the actual substrate.</text>
</comment>
<evidence type="ECO:0000256" key="5">
    <source>
        <dbReference type="ARBA" id="ARBA00022840"/>
    </source>
</evidence>
<feature type="binding site" evidence="9">
    <location>
        <position position="278"/>
    </location>
    <ligand>
        <name>K(+)</name>
        <dbReference type="ChEBI" id="CHEBI:29103"/>
    </ligand>
</feature>
<evidence type="ECO:0000259" key="10">
    <source>
        <dbReference type="Pfam" id="PF00294"/>
    </source>
</evidence>
<keyword evidence="9" id="KW-0963">Cytoplasm</keyword>
<name>A0A9D2B840_9FIRM</name>
<feature type="binding site" evidence="9">
    <location>
        <begin position="38"/>
        <end position="42"/>
    </location>
    <ligand>
        <name>substrate</name>
    </ligand>
</feature>
<organism evidence="11 12">
    <name type="scientific">Candidatus Anaerostipes excrementavium</name>
    <dbReference type="NCBI Taxonomy" id="2838463"/>
    <lineage>
        <taxon>Bacteria</taxon>
        <taxon>Bacillati</taxon>
        <taxon>Bacillota</taxon>
        <taxon>Clostridia</taxon>
        <taxon>Lachnospirales</taxon>
        <taxon>Lachnospiraceae</taxon>
        <taxon>Anaerostipes</taxon>
    </lineage>
</organism>
<accession>A0A9D2B840</accession>
<dbReference type="Gene3D" id="3.40.1190.20">
    <property type="match status" value="1"/>
</dbReference>
<keyword evidence="2 9" id="KW-0479">Metal-binding</keyword>
<dbReference type="EMBL" id="DXEM01000001">
    <property type="protein sequence ID" value="HIX66536.1"/>
    <property type="molecule type" value="Genomic_DNA"/>
</dbReference>
<comment type="subunit">
    <text evidence="9">Homodimer.</text>
</comment>
<comment type="activity regulation">
    <text evidence="9">Activated by a monovalent cation that binds near, but not in, the active site. The most likely occupant of the site in vivo is potassium. Ion binding induces a conformational change that may alter substrate affinity.</text>
</comment>
<comment type="pathway">
    <text evidence="9">Carbohydrate metabolism; D-ribose degradation; D-ribose 5-phosphate from beta-D-ribopyranose: step 2/2.</text>
</comment>
<dbReference type="Pfam" id="PF00294">
    <property type="entry name" value="PfkB"/>
    <property type="match status" value="1"/>
</dbReference>
<evidence type="ECO:0000256" key="3">
    <source>
        <dbReference type="ARBA" id="ARBA00022741"/>
    </source>
</evidence>
<dbReference type="Proteomes" id="UP000886721">
    <property type="component" value="Unassembled WGS sequence"/>
</dbReference>
<feature type="binding site" evidence="9">
    <location>
        <position position="136"/>
    </location>
    <ligand>
        <name>substrate</name>
    </ligand>
</feature>
<keyword evidence="5 9" id="KW-0067">ATP-binding</keyword>
<dbReference type="GO" id="GO:0046872">
    <property type="term" value="F:metal ion binding"/>
    <property type="evidence" value="ECO:0007669"/>
    <property type="project" value="UniProtKB-KW"/>
</dbReference>
<comment type="similarity">
    <text evidence="9">Belongs to the carbohydrate kinase PfkB family. Ribokinase subfamily.</text>
</comment>
<comment type="caution">
    <text evidence="11">The sequence shown here is derived from an EMBL/GenBank/DDBJ whole genome shotgun (WGS) entry which is preliminary data.</text>
</comment>
<feature type="binding site" evidence="9">
    <location>
        <position position="179"/>
    </location>
    <ligand>
        <name>ATP</name>
        <dbReference type="ChEBI" id="CHEBI:30616"/>
    </ligand>
</feature>
<keyword evidence="7 9" id="KW-0630">Potassium</keyword>
<reference evidence="11" key="1">
    <citation type="journal article" date="2021" name="PeerJ">
        <title>Extensive microbial diversity within the chicken gut microbiome revealed by metagenomics and culture.</title>
        <authorList>
            <person name="Gilroy R."/>
            <person name="Ravi A."/>
            <person name="Getino M."/>
            <person name="Pursley I."/>
            <person name="Horton D.L."/>
            <person name="Alikhan N.F."/>
            <person name="Baker D."/>
            <person name="Gharbi K."/>
            <person name="Hall N."/>
            <person name="Watson M."/>
            <person name="Adriaenssens E.M."/>
            <person name="Foster-Nyarko E."/>
            <person name="Jarju S."/>
            <person name="Secka A."/>
            <person name="Antonio M."/>
            <person name="Oren A."/>
            <person name="Chaudhuri R.R."/>
            <person name="La Ragione R."/>
            <person name="Hildebrand F."/>
            <person name="Pallen M.J."/>
        </authorList>
    </citation>
    <scope>NUCLEOTIDE SEQUENCE</scope>
    <source>
        <strain evidence="11">CHK191-13928</strain>
    </source>
</reference>
<feature type="binding site" evidence="9">
    <location>
        <position position="273"/>
    </location>
    <ligand>
        <name>K(+)</name>
        <dbReference type="ChEBI" id="CHEBI:29103"/>
    </ligand>
</feature>
<feature type="domain" description="Carbohydrate kinase PfkB" evidence="10">
    <location>
        <begin position="2"/>
        <end position="285"/>
    </location>
</feature>
<comment type="caution">
    <text evidence="9">Lacks conserved residue(s) required for the propagation of feature annotation.</text>
</comment>
<dbReference type="CDD" id="cd01174">
    <property type="entry name" value="ribokinase"/>
    <property type="match status" value="1"/>
</dbReference>
<evidence type="ECO:0000256" key="9">
    <source>
        <dbReference type="HAMAP-Rule" id="MF_01987"/>
    </source>
</evidence>
<dbReference type="EC" id="2.7.1.15" evidence="9"/>
<dbReference type="InterPro" id="IPR029056">
    <property type="entry name" value="Ribokinase-like"/>
</dbReference>
<proteinExistence type="inferred from homology"/>
<evidence type="ECO:0000256" key="7">
    <source>
        <dbReference type="ARBA" id="ARBA00022958"/>
    </source>
</evidence>
<feature type="binding site" evidence="9">
    <location>
        <position position="243"/>
    </location>
    <ligand>
        <name>substrate</name>
    </ligand>
</feature>
<dbReference type="SUPFAM" id="SSF53613">
    <property type="entry name" value="Ribokinase-like"/>
    <property type="match status" value="1"/>
</dbReference>
<protein>
    <recommendedName>
        <fullName evidence="9">Ribokinase</fullName>
        <shortName evidence="9">RK</shortName>
        <ecNumber evidence="9">2.7.1.15</ecNumber>
    </recommendedName>
</protein>
<feature type="binding site" evidence="9">
    <location>
        <position position="239"/>
    </location>
    <ligand>
        <name>K(+)</name>
        <dbReference type="ChEBI" id="CHEBI:29103"/>
    </ligand>
</feature>
<sequence>MKVLNYGSLNYDYVYEVEHINQPGETQSCRSRNVFCGGKGLNQSIALAKAGVPVYQGGTIGEDGELFLKVCRENHIDTTYLNQIEGPSGHAIIQLDQNAENCIIIYGGANQSQTKEKIDETLEGFEKGDLLLLQNEVNCLDYLIDQAYEKGMITILNPSPWDDKLEACDLRKVKIFLINEIEGGQITGKEDPEEILDEMEKKFPEAQVVLTLGGKGACYQGSGNRIYQGAIPTNVVDTTAAGDTFTGYFIAGMTEGLGMEENMHRAAKAASIAVSRMGASDSIPELSELQG</sequence>